<dbReference type="InParanoid" id="A0A2N3NHI9"/>
<accession>A0A2N3NHI9</accession>
<feature type="compositionally biased region" description="Pro residues" evidence="1">
    <location>
        <begin position="96"/>
        <end position="105"/>
    </location>
</feature>
<feature type="compositionally biased region" description="Low complexity" evidence="1">
    <location>
        <begin position="152"/>
        <end position="163"/>
    </location>
</feature>
<dbReference type="VEuPathDB" id="FungiDB:jhhlp_001194"/>
<proteinExistence type="predicted"/>
<dbReference type="STRING" id="41688.A0A2N3NHI9"/>
<comment type="caution">
    <text evidence="2">The sequence shown here is derived from an EMBL/GenBank/DDBJ whole genome shotgun (WGS) entry which is preliminary data.</text>
</comment>
<name>A0A2N3NHI9_9PEZI</name>
<dbReference type="OrthoDB" id="5385910at2759"/>
<feature type="compositionally biased region" description="Low complexity" evidence="1">
    <location>
        <begin position="35"/>
        <end position="57"/>
    </location>
</feature>
<feature type="compositionally biased region" description="Gly residues" evidence="1">
    <location>
        <begin position="212"/>
        <end position="235"/>
    </location>
</feature>
<evidence type="ECO:0000256" key="1">
    <source>
        <dbReference type="SAM" id="MobiDB-lite"/>
    </source>
</evidence>
<feature type="compositionally biased region" description="Polar residues" evidence="1">
    <location>
        <begin position="179"/>
        <end position="189"/>
    </location>
</feature>
<organism evidence="2 3">
    <name type="scientific">Lomentospora prolificans</name>
    <dbReference type="NCBI Taxonomy" id="41688"/>
    <lineage>
        <taxon>Eukaryota</taxon>
        <taxon>Fungi</taxon>
        <taxon>Dikarya</taxon>
        <taxon>Ascomycota</taxon>
        <taxon>Pezizomycotina</taxon>
        <taxon>Sordariomycetes</taxon>
        <taxon>Hypocreomycetidae</taxon>
        <taxon>Microascales</taxon>
        <taxon>Microascaceae</taxon>
        <taxon>Lomentospora</taxon>
    </lineage>
</organism>
<dbReference type="EMBL" id="NLAX01000004">
    <property type="protein sequence ID" value="PKS11900.1"/>
    <property type="molecule type" value="Genomic_DNA"/>
</dbReference>
<dbReference type="AlphaFoldDB" id="A0A2N3NHI9"/>
<feature type="compositionally biased region" description="Polar residues" evidence="1">
    <location>
        <begin position="73"/>
        <end position="87"/>
    </location>
</feature>
<sequence>MPPIPIYSSSPVNASKPDGVTPKTADPGQQARRYAPATTTQAPSPTRTSGYPAAQPGARPPAPTSAAGPTSTQKTPGYTPATTTSAAGFQPVGDSSPPPPQPGAVPVPRDRTSALPPPPKAGESRSVSPGGAAPVTTMPPQMGVPPPMQSYAAQGGASTTTAALPQGPRPTSLGGGSVGNPTNGYQNPGYQPLEFNAPGPSAQPSPYTAGYSAGGGGQQRGAGQGLLGTGDGGQDQGVWDAAKKWAQAAGGRLAEAEDEVWRRINKG</sequence>
<reference evidence="2 3" key="1">
    <citation type="journal article" date="2017" name="G3 (Bethesda)">
        <title>First Draft Genome Sequence of the Pathogenic Fungus Lomentospora prolificans (Formerly Scedosporium prolificans).</title>
        <authorList>
            <person name="Luo R."/>
            <person name="Zimin A."/>
            <person name="Workman R."/>
            <person name="Fan Y."/>
            <person name="Pertea G."/>
            <person name="Grossman N."/>
            <person name="Wear M.P."/>
            <person name="Jia B."/>
            <person name="Miller H."/>
            <person name="Casadevall A."/>
            <person name="Timp W."/>
            <person name="Zhang S.X."/>
            <person name="Salzberg S.L."/>
        </authorList>
    </citation>
    <scope>NUCLEOTIDE SEQUENCE [LARGE SCALE GENOMIC DNA]</scope>
    <source>
        <strain evidence="2 3">JHH-5317</strain>
    </source>
</reference>
<dbReference type="Proteomes" id="UP000233524">
    <property type="component" value="Unassembled WGS sequence"/>
</dbReference>
<evidence type="ECO:0000313" key="3">
    <source>
        <dbReference type="Proteomes" id="UP000233524"/>
    </source>
</evidence>
<evidence type="ECO:0000313" key="2">
    <source>
        <dbReference type="EMBL" id="PKS11900.1"/>
    </source>
</evidence>
<keyword evidence="3" id="KW-1185">Reference proteome</keyword>
<protein>
    <submittedName>
        <fullName evidence="2">Uncharacterized protein</fullName>
    </submittedName>
</protein>
<gene>
    <name evidence="2" type="ORF">jhhlp_001194</name>
</gene>
<feature type="region of interest" description="Disordered" evidence="1">
    <location>
        <begin position="1"/>
        <end position="237"/>
    </location>
</feature>